<feature type="transmembrane region" description="Helical" evidence="5">
    <location>
        <begin position="460"/>
        <end position="480"/>
    </location>
</feature>
<feature type="transmembrane region" description="Helical" evidence="5">
    <location>
        <begin position="41"/>
        <end position="61"/>
    </location>
</feature>
<keyword evidence="3 5" id="KW-1133">Transmembrane helix</keyword>
<comment type="subcellular location">
    <subcellularLocation>
        <location evidence="1">Membrane</location>
        <topology evidence="1">Multi-pass membrane protein</topology>
    </subcellularLocation>
</comment>
<feature type="transmembrane region" description="Helical" evidence="5">
    <location>
        <begin position="16"/>
        <end position="35"/>
    </location>
</feature>
<dbReference type="GO" id="GO:1905039">
    <property type="term" value="P:carboxylic acid transmembrane transport"/>
    <property type="evidence" value="ECO:0007669"/>
    <property type="project" value="UniProtKB-ARBA"/>
</dbReference>
<keyword evidence="4 5" id="KW-0472">Membrane</keyword>
<protein>
    <submittedName>
        <fullName evidence="6">Na(+)/dicarboxylate symporter</fullName>
    </submittedName>
</protein>
<feature type="transmembrane region" description="Helical" evidence="5">
    <location>
        <begin position="131"/>
        <end position="149"/>
    </location>
</feature>
<feature type="transmembrane region" description="Helical" evidence="5">
    <location>
        <begin position="68"/>
        <end position="86"/>
    </location>
</feature>
<evidence type="ECO:0000256" key="2">
    <source>
        <dbReference type="ARBA" id="ARBA00022692"/>
    </source>
</evidence>
<keyword evidence="2 5" id="KW-0812">Transmembrane</keyword>
<dbReference type="NCBIfam" id="TIGR00785">
    <property type="entry name" value="dass"/>
    <property type="match status" value="1"/>
</dbReference>
<organism evidence="6 7">
    <name type="scientific">Terricaulis silvestris</name>
    <dbReference type="NCBI Taxonomy" id="2686094"/>
    <lineage>
        <taxon>Bacteria</taxon>
        <taxon>Pseudomonadati</taxon>
        <taxon>Pseudomonadota</taxon>
        <taxon>Alphaproteobacteria</taxon>
        <taxon>Caulobacterales</taxon>
        <taxon>Caulobacteraceae</taxon>
        <taxon>Terricaulis</taxon>
    </lineage>
</organism>
<dbReference type="PANTHER" id="PTHR10283:SF82">
    <property type="entry name" value="SOLUTE CARRIER FAMILY 13 MEMBER 2"/>
    <property type="match status" value="1"/>
</dbReference>
<evidence type="ECO:0000256" key="4">
    <source>
        <dbReference type="ARBA" id="ARBA00023136"/>
    </source>
</evidence>
<dbReference type="AlphaFoldDB" id="A0A6I6MQV8"/>
<dbReference type="Pfam" id="PF00939">
    <property type="entry name" value="Na_sulph_symp"/>
    <property type="match status" value="1"/>
</dbReference>
<evidence type="ECO:0000256" key="1">
    <source>
        <dbReference type="ARBA" id="ARBA00004141"/>
    </source>
</evidence>
<sequence length="481" mass="49324">MAGTEIIGESTGFGRIGRWIGLILGPALAIGLQLIPPPEGLSVEAWRVVSLAALMVVFWVTEAIPISATALLPIAALPLIGAASIGEATAPYADQIVFLFIGGFILAACVERWHLHERIALSIASVAGGRPIALVAAFMIASALISMWISNTATTLMLAPIAIGAARALSADGKADLALGGALTLGVAHAATIGGIGTPVGTPTNLIAIAFFERAGEPIAFIDWMARAIPIMLLMLPVAWLLLCLPLFGRTAHARFDAIGAVVKDALAKLGRITAPEVRIGAVFALVALAWMTRTELVKIPGLADLTDTGIAMIGALALFFIPSGRGQSEKLIDWKTAERIPWGIAILFGGGLSLAAAMQSTGLAAWIGEWIAGLDGVSAFGLVALLVVVTILISELASNVATLTSMLPVVAAVAGATDTPLQPLAFPVALAASFAFMLPVATAPNAIAYSSGLVTLKRMLAVGFGLNVAAIVLIMSFAAG</sequence>
<feature type="transmembrane region" description="Helical" evidence="5">
    <location>
        <begin position="303"/>
        <end position="322"/>
    </location>
</feature>
<dbReference type="KEGG" id="tsv:DSM104635_01904"/>
<evidence type="ECO:0000313" key="6">
    <source>
        <dbReference type="EMBL" id="QGZ95064.1"/>
    </source>
</evidence>
<accession>A0A6I6MQV8</accession>
<feature type="transmembrane region" description="Helical" evidence="5">
    <location>
        <begin position="270"/>
        <end position="291"/>
    </location>
</feature>
<name>A0A6I6MQV8_9CAUL</name>
<dbReference type="RefSeq" id="WP_158765953.1">
    <property type="nucleotide sequence ID" value="NZ_CP047045.1"/>
</dbReference>
<evidence type="ECO:0000256" key="5">
    <source>
        <dbReference type="SAM" id="Phobius"/>
    </source>
</evidence>
<evidence type="ECO:0000256" key="3">
    <source>
        <dbReference type="ARBA" id="ARBA00022989"/>
    </source>
</evidence>
<dbReference type="PANTHER" id="PTHR10283">
    <property type="entry name" value="SOLUTE CARRIER FAMILY 13 MEMBER"/>
    <property type="match status" value="1"/>
</dbReference>
<dbReference type="GO" id="GO:0005886">
    <property type="term" value="C:plasma membrane"/>
    <property type="evidence" value="ECO:0007669"/>
    <property type="project" value="TreeGrafter"/>
</dbReference>
<reference evidence="7" key="1">
    <citation type="submission" date="2019-12" db="EMBL/GenBank/DDBJ databases">
        <title>Complete genome of Terracaulis silvestris 0127_4.</title>
        <authorList>
            <person name="Vieira S."/>
            <person name="Riedel T."/>
            <person name="Sproer C."/>
            <person name="Pascual J."/>
            <person name="Boedeker C."/>
            <person name="Overmann J."/>
        </authorList>
    </citation>
    <scope>NUCLEOTIDE SEQUENCE [LARGE SCALE GENOMIC DNA]</scope>
    <source>
        <strain evidence="7">0127_4</strain>
    </source>
</reference>
<proteinExistence type="predicted"/>
<dbReference type="Proteomes" id="UP000431269">
    <property type="component" value="Chromosome"/>
</dbReference>
<feature type="transmembrane region" description="Helical" evidence="5">
    <location>
        <begin position="401"/>
        <end position="419"/>
    </location>
</feature>
<feature type="transmembrane region" description="Helical" evidence="5">
    <location>
        <begin position="371"/>
        <end position="394"/>
    </location>
</feature>
<keyword evidence="7" id="KW-1185">Reference proteome</keyword>
<dbReference type="GO" id="GO:0008514">
    <property type="term" value="F:organic anion transmembrane transporter activity"/>
    <property type="evidence" value="ECO:0007669"/>
    <property type="project" value="UniProtKB-ARBA"/>
</dbReference>
<feature type="transmembrane region" description="Helical" evidence="5">
    <location>
        <begin position="92"/>
        <end position="110"/>
    </location>
</feature>
<evidence type="ECO:0000313" key="7">
    <source>
        <dbReference type="Proteomes" id="UP000431269"/>
    </source>
</evidence>
<feature type="transmembrane region" description="Helical" evidence="5">
    <location>
        <begin position="228"/>
        <end position="249"/>
    </location>
</feature>
<dbReference type="InterPro" id="IPR001898">
    <property type="entry name" value="SLC13A/DASS"/>
</dbReference>
<feature type="transmembrane region" description="Helical" evidence="5">
    <location>
        <begin position="425"/>
        <end position="448"/>
    </location>
</feature>
<gene>
    <name evidence="6" type="primary">sdcS</name>
    <name evidence="6" type="ORF">DSM104635_01904</name>
</gene>
<feature type="transmembrane region" description="Helical" evidence="5">
    <location>
        <begin position="343"/>
        <end position="365"/>
    </location>
</feature>
<dbReference type="EMBL" id="CP047045">
    <property type="protein sequence ID" value="QGZ95064.1"/>
    <property type="molecule type" value="Genomic_DNA"/>
</dbReference>